<dbReference type="EMBL" id="JBHSZP010000033">
    <property type="protein sequence ID" value="MFC7091160.1"/>
    <property type="molecule type" value="Genomic_DNA"/>
</dbReference>
<dbReference type="RefSeq" id="WP_346061953.1">
    <property type="nucleotide sequence ID" value="NZ_BAAADR010000006.1"/>
</dbReference>
<name>A0ABW2EYX0_9GAMM</name>
<sequence length="56" mass="6441">MKSAAPPNRTTFIGVDKIHFDKLEQVDPVAAMEAFTLRRDMTKTCIFRDIEPFKLV</sequence>
<proteinExistence type="predicted"/>
<dbReference type="Proteomes" id="UP001596411">
    <property type="component" value="Unassembled WGS sequence"/>
</dbReference>
<protein>
    <submittedName>
        <fullName evidence="1">Uncharacterized protein</fullName>
    </submittedName>
</protein>
<reference evidence="2" key="1">
    <citation type="journal article" date="2019" name="Int. J. Syst. Evol. Microbiol.">
        <title>The Global Catalogue of Microorganisms (GCM) 10K type strain sequencing project: providing services to taxonomists for standard genome sequencing and annotation.</title>
        <authorList>
            <consortium name="The Broad Institute Genomics Platform"/>
            <consortium name="The Broad Institute Genome Sequencing Center for Infectious Disease"/>
            <person name="Wu L."/>
            <person name="Ma J."/>
        </authorList>
    </citation>
    <scope>NUCLEOTIDE SEQUENCE [LARGE SCALE GENOMIC DNA]</scope>
    <source>
        <strain evidence="2">CGMCC 1.13666</strain>
    </source>
</reference>
<gene>
    <name evidence="1" type="ORF">ACFQH5_16575</name>
</gene>
<comment type="caution">
    <text evidence="1">The sequence shown here is derived from an EMBL/GenBank/DDBJ whole genome shotgun (WGS) entry which is preliminary data.</text>
</comment>
<accession>A0ABW2EYX0</accession>
<keyword evidence="2" id="KW-1185">Reference proteome</keyword>
<evidence type="ECO:0000313" key="1">
    <source>
        <dbReference type="EMBL" id="MFC7091160.1"/>
    </source>
</evidence>
<evidence type="ECO:0000313" key="2">
    <source>
        <dbReference type="Proteomes" id="UP001596411"/>
    </source>
</evidence>
<organism evidence="1 2">
    <name type="scientific">Halomonas salifodinae</name>
    <dbReference type="NCBI Taxonomy" id="438745"/>
    <lineage>
        <taxon>Bacteria</taxon>
        <taxon>Pseudomonadati</taxon>
        <taxon>Pseudomonadota</taxon>
        <taxon>Gammaproteobacteria</taxon>
        <taxon>Oceanospirillales</taxon>
        <taxon>Halomonadaceae</taxon>
        <taxon>Halomonas</taxon>
    </lineage>
</organism>